<evidence type="ECO:0000313" key="2">
    <source>
        <dbReference type="EMBL" id="PMD34821.1"/>
    </source>
</evidence>
<reference evidence="2 3" key="1">
    <citation type="submission" date="2016-04" db="EMBL/GenBank/DDBJ databases">
        <title>A degradative enzymes factory behind the ericoid mycorrhizal symbiosis.</title>
        <authorList>
            <consortium name="DOE Joint Genome Institute"/>
            <person name="Martino E."/>
            <person name="Morin E."/>
            <person name="Grelet G."/>
            <person name="Kuo A."/>
            <person name="Kohler A."/>
            <person name="Daghino S."/>
            <person name="Barry K."/>
            <person name="Choi C."/>
            <person name="Cichocki N."/>
            <person name="Clum A."/>
            <person name="Copeland A."/>
            <person name="Hainaut M."/>
            <person name="Haridas S."/>
            <person name="Labutti K."/>
            <person name="Lindquist E."/>
            <person name="Lipzen A."/>
            <person name="Khouja H.-R."/>
            <person name="Murat C."/>
            <person name="Ohm R."/>
            <person name="Olson A."/>
            <person name="Spatafora J."/>
            <person name="Veneault-Fourrey C."/>
            <person name="Henrissat B."/>
            <person name="Grigoriev I."/>
            <person name="Martin F."/>
            <person name="Perotto S."/>
        </authorList>
    </citation>
    <scope>NUCLEOTIDE SEQUENCE [LARGE SCALE GENOMIC DNA]</scope>
    <source>
        <strain evidence="2 3">F</strain>
    </source>
</reference>
<dbReference type="OrthoDB" id="10254221at2759"/>
<gene>
    <name evidence="2" type="ORF">L207DRAFT_570453</name>
</gene>
<dbReference type="PANTHER" id="PTHR43355:SF7">
    <property type="entry name" value="NAD(P)-BINDING DOMAIN-CONTAINING PROTEIN"/>
    <property type="match status" value="1"/>
</dbReference>
<dbReference type="PANTHER" id="PTHR43355">
    <property type="entry name" value="FLAVIN REDUCTASE (NADPH)"/>
    <property type="match status" value="1"/>
</dbReference>
<evidence type="ECO:0000313" key="3">
    <source>
        <dbReference type="Proteomes" id="UP000235786"/>
    </source>
</evidence>
<dbReference type="AlphaFoldDB" id="A0A2J6R8G7"/>
<proteinExistence type="predicted"/>
<dbReference type="InterPro" id="IPR051606">
    <property type="entry name" value="Polyketide_Oxido-like"/>
</dbReference>
<dbReference type="InterPro" id="IPR016040">
    <property type="entry name" value="NAD(P)-bd_dom"/>
</dbReference>
<name>A0A2J6R8G7_HYAVF</name>
<dbReference type="GO" id="GO:0016646">
    <property type="term" value="F:oxidoreductase activity, acting on the CH-NH group of donors, NAD or NADP as acceptor"/>
    <property type="evidence" value="ECO:0007669"/>
    <property type="project" value="TreeGrafter"/>
</dbReference>
<accession>A0A2J6R8G7</accession>
<dbReference type="InterPro" id="IPR036291">
    <property type="entry name" value="NAD(P)-bd_dom_sf"/>
</dbReference>
<keyword evidence="3" id="KW-1185">Reference proteome</keyword>
<dbReference type="Gene3D" id="3.40.50.720">
    <property type="entry name" value="NAD(P)-binding Rossmann-like Domain"/>
    <property type="match status" value="1"/>
</dbReference>
<organism evidence="2 3">
    <name type="scientific">Hyaloscypha variabilis (strain UAMH 11265 / GT02V1 / F)</name>
    <name type="common">Meliniomyces variabilis</name>
    <dbReference type="NCBI Taxonomy" id="1149755"/>
    <lineage>
        <taxon>Eukaryota</taxon>
        <taxon>Fungi</taxon>
        <taxon>Dikarya</taxon>
        <taxon>Ascomycota</taxon>
        <taxon>Pezizomycotina</taxon>
        <taxon>Leotiomycetes</taxon>
        <taxon>Helotiales</taxon>
        <taxon>Hyaloscyphaceae</taxon>
        <taxon>Hyaloscypha</taxon>
        <taxon>Hyaloscypha variabilis</taxon>
    </lineage>
</organism>
<feature type="domain" description="NAD(P)-binding" evidence="1">
    <location>
        <begin position="7"/>
        <end position="172"/>
    </location>
</feature>
<sequence length="265" mass="29354">MRVLLLGATGSLGSRCLPALIAHKHIVTVFVRNIPKLRLMMSPYLLELVHAIVEGDATDAAALKQALLDHDIEAIIDVAGNVTAPWKEPVLPKIAGAVGNAAVAVGTQRGKPLRSWITSGYLILKYPGTDNLFQDYWPSFLMKINHHEATRAVTEAIPIQDLKWSLICVAQMSPADRKQGIFQPLDAPRSHSLLLKATLPPGWELSWLASIPFIGRFLHGIYCGLVLYRTKYEDVADFLAEDLEKEDSKWIGERVGMKEKSKKDV</sequence>
<dbReference type="Proteomes" id="UP000235786">
    <property type="component" value="Unassembled WGS sequence"/>
</dbReference>
<protein>
    <recommendedName>
        <fullName evidence="1">NAD(P)-binding domain-containing protein</fullName>
    </recommendedName>
</protein>
<dbReference type="SUPFAM" id="SSF51735">
    <property type="entry name" value="NAD(P)-binding Rossmann-fold domains"/>
    <property type="match status" value="1"/>
</dbReference>
<dbReference type="EMBL" id="KZ613953">
    <property type="protein sequence ID" value="PMD34821.1"/>
    <property type="molecule type" value="Genomic_DNA"/>
</dbReference>
<dbReference type="Pfam" id="PF13460">
    <property type="entry name" value="NAD_binding_10"/>
    <property type="match status" value="1"/>
</dbReference>
<dbReference type="STRING" id="1149755.A0A2J6R8G7"/>
<evidence type="ECO:0000259" key="1">
    <source>
        <dbReference type="Pfam" id="PF13460"/>
    </source>
</evidence>